<comment type="caution">
    <text evidence="1">The sequence shown here is derived from an EMBL/GenBank/DDBJ whole genome shotgun (WGS) entry which is preliminary data.</text>
</comment>
<proteinExistence type="predicted"/>
<dbReference type="EMBL" id="LAZR01049780">
    <property type="protein sequence ID" value="KKK88843.1"/>
    <property type="molecule type" value="Genomic_DNA"/>
</dbReference>
<name>A0A0F8Z4Z9_9ZZZZ</name>
<reference evidence="1" key="1">
    <citation type="journal article" date="2015" name="Nature">
        <title>Complex archaea that bridge the gap between prokaryotes and eukaryotes.</title>
        <authorList>
            <person name="Spang A."/>
            <person name="Saw J.H."/>
            <person name="Jorgensen S.L."/>
            <person name="Zaremba-Niedzwiedzka K."/>
            <person name="Martijn J."/>
            <person name="Lind A.E."/>
            <person name="van Eijk R."/>
            <person name="Schleper C."/>
            <person name="Guy L."/>
            <person name="Ettema T.J."/>
        </authorList>
    </citation>
    <scope>NUCLEOTIDE SEQUENCE</scope>
</reference>
<evidence type="ECO:0000313" key="1">
    <source>
        <dbReference type="EMBL" id="KKK88843.1"/>
    </source>
</evidence>
<gene>
    <name evidence="1" type="ORF">LCGC14_2739070</name>
</gene>
<protein>
    <submittedName>
        <fullName evidence="1">Uncharacterized protein</fullName>
    </submittedName>
</protein>
<accession>A0A0F8Z4Z9</accession>
<feature type="non-terminal residue" evidence="1">
    <location>
        <position position="207"/>
    </location>
</feature>
<organism evidence="1">
    <name type="scientific">marine sediment metagenome</name>
    <dbReference type="NCBI Taxonomy" id="412755"/>
    <lineage>
        <taxon>unclassified sequences</taxon>
        <taxon>metagenomes</taxon>
        <taxon>ecological metagenomes</taxon>
    </lineage>
</organism>
<sequence length="207" mass="23671">MTNDKDELSQLASLCELIANFEQLDASISDSLKDGNFEIIDQTLVAKKEVKRLLSESKPLTVDRSLGLKIKKIRDNYGYTIDRVIDRLSEITGTNFSQESEEDIDFVDALFSEGTADYVDEGFFTRRNQVATLIVSESLPSHFVHHFLNLRECYALGLFEATVIYCRAVIETGCFEALRRRGKVNVRFKVEDIREFSLKMLLRSIKP</sequence>
<dbReference type="AlphaFoldDB" id="A0A0F8Z4Z9"/>